<dbReference type="Gene3D" id="3.10.20.10">
    <property type="match status" value="1"/>
</dbReference>
<organism evidence="1 2">
    <name type="scientific">Prunus yedoensis var. nudiflora</name>
    <dbReference type="NCBI Taxonomy" id="2094558"/>
    <lineage>
        <taxon>Eukaryota</taxon>
        <taxon>Viridiplantae</taxon>
        <taxon>Streptophyta</taxon>
        <taxon>Embryophyta</taxon>
        <taxon>Tracheophyta</taxon>
        <taxon>Spermatophyta</taxon>
        <taxon>Magnoliopsida</taxon>
        <taxon>eudicotyledons</taxon>
        <taxon>Gunneridae</taxon>
        <taxon>Pentapetalae</taxon>
        <taxon>rosids</taxon>
        <taxon>fabids</taxon>
        <taxon>Rosales</taxon>
        <taxon>Rosaceae</taxon>
        <taxon>Amygdaloideae</taxon>
        <taxon>Amygdaleae</taxon>
        <taxon>Prunus</taxon>
    </lineage>
</organism>
<accession>A0A314XNL3</accession>
<evidence type="ECO:0000313" key="2">
    <source>
        <dbReference type="Proteomes" id="UP000250321"/>
    </source>
</evidence>
<reference evidence="1 2" key="1">
    <citation type="submission" date="2018-02" db="EMBL/GenBank/DDBJ databases">
        <title>Draft genome of wild Prunus yedoensis var. nudiflora.</title>
        <authorList>
            <person name="Baek S."/>
            <person name="Kim J.-H."/>
            <person name="Choi K."/>
            <person name="Kim G.-B."/>
            <person name="Cho A."/>
            <person name="Jang H."/>
            <person name="Shin C.-H."/>
            <person name="Yu H.-J."/>
            <person name="Mun J.-H."/>
        </authorList>
    </citation>
    <scope>NUCLEOTIDE SEQUENCE [LARGE SCALE GENOMIC DNA]</scope>
    <source>
        <strain evidence="2">cv. Jeju island</strain>
        <tissue evidence="1">Leaf</tissue>
    </source>
</reference>
<gene>
    <name evidence="1" type="ORF">Pyn_24896</name>
</gene>
<protein>
    <submittedName>
        <fullName evidence="1">Uncharacterized protein</fullName>
    </submittedName>
</protein>
<name>A0A314XNL3_PRUYE</name>
<proteinExistence type="predicted"/>
<sequence length="150" mass="17255">MRGEPSIFVWGGALQIQPPSWSLSHRFSSQMLSSCVLIPAALHPSSHRTGYLKGFLGFEHEEKGDFATSPKHFRVAWLKLMTVCIAGPQQNEPVYMYRSCEQHRMLTDFEGATRKNEVGFRIWTSKEFHQYRVVGRKLPTASDEHPKIYE</sequence>
<dbReference type="AlphaFoldDB" id="A0A314XNL3"/>
<dbReference type="EMBL" id="PJQY01002565">
    <property type="protein sequence ID" value="PQP92477.1"/>
    <property type="molecule type" value="Genomic_DNA"/>
</dbReference>
<comment type="caution">
    <text evidence="1">The sequence shown here is derived from an EMBL/GenBank/DDBJ whole genome shotgun (WGS) entry which is preliminary data.</text>
</comment>
<evidence type="ECO:0000313" key="1">
    <source>
        <dbReference type="EMBL" id="PQP92477.1"/>
    </source>
</evidence>
<dbReference type="Proteomes" id="UP000250321">
    <property type="component" value="Unassembled WGS sequence"/>
</dbReference>
<keyword evidence="2" id="KW-1185">Reference proteome</keyword>